<dbReference type="PANTHER" id="PTHR48006:SF102">
    <property type="entry name" value="LEUCINE-RICH REPEAT-CONTAINING PROTEIN DDB_G0281931-RELATED"/>
    <property type="match status" value="1"/>
</dbReference>
<dbReference type="FunFam" id="1.10.510.10:FF:000754">
    <property type="entry name" value="Interleukin-1 receptor-associated kinase"/>
    <property type="match status" value="1"/>
</dbReference>
<evidence type="ECO:0000256" key="6">
    <source>
        <dbReference type="ARBA" id="ARBA00022777"/>
    </source>
</evidence>
<evidence type="ECO:0000256" key="10">
    <source>
        <dbReference type="PROSITE-ProRule" id="PRU10141"/>
    </source>
</evidence>
<dbReference type="InterPro" id="IPR000719">
    <property type="entry name" value="Prot_kinase_dom"/>
</dbReference>
<dbReference type="GO" id="GO:0004674">
    <property type="term" value="F:protein serine/threonine kinase activity"/>
    <property type="evidence" value="ECO:0007669"/>
    <property type="project" value="UniProtKB-KW"/>
</dbReference>
<evidence type="ECO:0000313" key="14">
    <source>
        <dbReference type="Proteomes" id="UP000677054"/>
    </source>
</evidence>
<evidence type="ECO:0000256" key="5">
    <source>
        <dbReference type="ARBA" id="ARBA00022741"/>
    </source>
</evidence>
<comment type="similarity">
    <text evidence="1">Belongs to the protein kinase superfamily. TKL Ser/Thr protein kinase family. Pelle subfamily.</text>
</comment>
<dbReference type="InterPro" id="IPR017441">
    <property type="entry name" value="Protein_kinase_ATP_BS"/>
</dbReference>
<dbReference type="EC" id="2.7.11.1" evidence="2"/>
<dbReference type="CDD" id="cd08308">
    <property type="entry name" value="Death_Tube"/>
    <property type="match status" value="1"/>
</dbReference>
<dbReference type="PANTHER" id="PTHR48006">
    <property type="entry name" value="LEUCINE-RICH REPEAT-CONTAINING PROTEIN DDB_G0281931-RELATED"/>
    <property type="match status" value="1"/>
</dbReference>
<keyword evidence="5 10" id="KW-0547">Nucleotide-binding</keyword>
<evidence type="ECO:0000313" key="13">
    <source>
        <dbReference type="EMBL" id="CAD7249947.1"/>
    </source>
</evidence>
<evidence type="ECO:0000256" key="9">
    <source>
        <dbReference type="ARBA" id="ARBA00048679"/>
    </source>
</evidence>
<feature type="binding site" evidence="10">
    <location>
        <position position="239"/>
    </location>
    <ligand>
        <name>ATP</name>
        <dbReference type="ChEBI" id="CHEBI:30616"/>
    </ligand>
</feature>
<comment type="catalytic activity">
    <reaction evidence="9">
        <text>L-seryl-[protein] + ATP = O-phospho-L-seryl-[protein] + ADP + H(+)</text>
        <dbReference type="Rhea" id="RHEA:17989"/>
        <dbReference type="Rhea" id="RHEA-COMP:9863"/>
        <dbReference type="Rhea" id="RHEA-COMP:11604"/>
        <dbReference type="ChEBI" id="CHEBI:15378"/>
        <dbReference type="ChEBI" id="CHEBI:29999"/>
        <dbReference type="ChEBI" id="CHEBI:30616"/>
        <dbReference type="ChEBI" id="CHEBI:83421"/>
        <dbReference type="ChEBI" id="CHEBI:456216"/>
        <dbReference type="EC" id="2.7.11.1"/>
    </reaction>
</comment>
<evidence type="ECO:0000256" key="7">
    <source>
        <dbReference type="ARBA" id="ARBA00022840"/>
    </source>
</evidence>
<keyword evidence="6" id="KW-0418">Kinase</keyword>
<dbReference type="PROSITE" id="PS00108">
    <property type="entry name" value="PROTEIN_KINASE_ST"/>
    <property type="match status" value="1"/>
</dbReference>
<evidence type="ECO:0000256" key="2">
    <source>
        <dbReference type="ARBA" id="ARBA00012513"/>
    </source>
</evidence>
<protein>
    <recommendedName>
        <fullName evidence="2">non-specific serine/threonine protein kinase</fullName>
        <ecNumber evidence="2">2.7.11.1</ecNumber>
    </recommendedName>
</protein>
<evidence type="ECO:0000256" key="4">
    <source>
        <dbReference type="ARBA" id="ARBA00022679"/>
    </source>
</evidence>
<keyword evidence="14" id="KW-1185">Reference proteome</keyword>
<evidence type="ECO:0000259" key="12">
    <source>
        <dbReference type="PROSITE" id="PS50011"/>
    </source>
</evidence>
<proteinExistence type="inferred from homology"/>
<dbReference type="PROSITE" id="PS50011">
    <property type="entry name" value="PROTEIN_KINASE_DOM"/>
    <property type="match status" value="1"/>
</dbReference>
<organism evidence="13">
    <name type="scientific">Darwinula stevensoni</name>
    <dbReference type="NCBI Taxonomy" id="69355"/>
    <lineage>
        <taxon>Eukaryota</taxon>
        <taxon>Metazoa</taxon>
        <taxon>Ecdysozoa</taxon>
        <taxon>Arthropoda</taxon>
        <taxon>Crustacea</taxon>
        <taxon>Oligostraca</taxon>
        <taxon>Ostracoda</taxon>
        <taxon>Podocopa</taxon>
        <taxon>Podocopida</taxon>
        <taxon>Darwinulocopina</taxon>
        <taxon>Darwinuloidea</taxon>
        <taxon>Darwinulidae</taxon>
        <taxon>Darwinula</taxon>
    </lineage>
</organism>
<sequence length="493" mass="53973">MHGGVSRSTEVRHLKDSVKHELAVLLDQGDQWKLFMELIPKNLSDAESPPKYTHKDISIIEQGASQEKQLGFELLVEEWGTSGQSRPTVEHLLDLLVRGEMFAPADYLAIDVLNEEAPDRPVKGPAAKIPTNATTHFSDSPQMFITEHDSEVPLGCLSDIAGFTHVLAEAGNPVLGNVIPADLEVESHLSQIPYSVLSQVTNGFQESPLENGGRKIGQGAFGSVFLGIFGDGKNVAVKKLLPPISSKVLDQFKMEIQVLSMYMHENVLPPLGYSCDGPALCLLYDYMPCGNLLDRLASNGEDMILSWKDRVRIGMGTAAGIAFLHTNGEKPLIHRDVKSANILLDWNLIPKLADCSLARLGPSGQTESVAMTTTIMGTPVYMAHEAFRGQITAAMDTFSYGIVLFELISGLPPYDVKPDGDSQRMDLREYMESRCDEGRVLNASVADTRAGSVSDHLVISLLQLAFECIKFKANQRPSMTDVHQRLLDLSSIT</sequence>
<dbReference type="PROSITE" id="PS00107">
    <property type="entry name" value="PROTEIN_KINASE_ATP"/>
    <property type="match status" value="1"/>
</dbReference>
<dbReference type="SMART" id="SM00220">
    <property type="entry name" value="S_TKc"/>
    <property type="match status" value="1"/>
</dbReference>
<dbReference type="Gene3D" id="3.30.200.20">
    <property type="entry name" value="Phosphorylase Kinase, domain 1"/>
    <property type="match status" value="1"/>
</dbReference>
<reference evidence="13" key="1">
    <citation type="submission" date="2020-11" db="EMBL/GenBank/DDBJ databases">
        <authorList>
            <person name="Tran Van P."/>
        </authorList>
    </citation>
    <scope>NUCLEOTIDE SEQUENCE</scope>
</reference>
<dbReference type="GO" id="GO:0005524">
    <property type="term" value="F:ATP binding"/>
    <property type="evidence" value="ECO:0007669"/>
    <property type="project" value="UniProtKB-UniRule"/>
</dbReference>
<dbReference type="InterPro" id="IPR011009">
    <property type="entry name" value="Kinase-like_dom_sf"/>
</dbReference>
<keyword evidence="7 10" id="KW-0067">ATP-binding</keyword>
<dbReference type="Proteomes" id="UP000677054">
    <property type="component" value="Unassembled WGS sequence"/>
</dbReference>
<dbReference type="SUPFAM" id="SSF47986">
    <property type="entry name" value="DEATH domain"/>
    <property type="match status" value="1"/>
</dbReference>
<comment type="catalytic activity">
    <reaction evidence="8">
        <text>L-threonyl-[protein] + ATP = O-phospho-L-threonyl-[protein] + ADP + H(+)</text>
        <dbReference type="Rhea" id="RHEA:46608"/>
        <dbReference type="Rhea" id="RHEA-COMP:11060"/>
        <dbReference type="Rhea" id="RHEA-COMP:11605"/>
        <dbReference type="ChEBI" id="CHEBI:15378"/>
        <dbReference type="ChEBI" id="CHEBI:30013"/>
        <dbReference type="ChEBI" id="CHEBI:30616"/>
        <dbReference type="ChEBI" id="CHEBI:61977"/>
        <dbReference type="ChEBI" id="CHEBI:456216"/>
        <dbReference type="EC" id="2.7.11.1"/>
    </reaction>
</comment>
<dbReference type="OrthoDB" id="4062651at2759"/>
<gene>
    <name evidence="13" type="ORF">DSTB1V02_LOCUS9732</name>
</gene>
<evidence type="ECO:0000256" key="3">
    <source>
        <dbReference type="ARBA" id="ARBA00022527"/>
    </source>
</evidence>
<accession>A0A7R9A9H1</accession>
<dbReference type="Gene3D" id="1.10.533.10">
    <property type="entry name" value="Death Domain, Fas"/>
    <property type="match status" value="1"/>
</dbReference>
<evidence type="ECO:0000256" key="8">
    <source>
        <dbReference type="ARBA" id="ARBA00047899"/>
    </source>
</evidence>
<dbReference type="InterPro" id="IPR051824">
    <property type="entry name" value="LRR_Rcpt-Like_S/T_Kinase"/>
</dbReference>
<name>A0A7R9A9H1_9CRUS</name>
<dbReference type="InterPro" id="IPR011029">
    <property type="entry name" value="DEATH-like_dom_sf"/>
</dbReference>
<evidence type="ECO:0000256" key="11">
    <source>
        <dbReference type="RuleBase" id="RU000304"/>
    </source>
</evidence>
<dbReference type="InterPro" id="IPR008271">
    <property type="entry name" value="Ser/Thr_kinase_AS"/>
</dbReference>
<evidence type="ECO:0000256" key="1">
    <source>
        <dbReference type="ARBA" id="ARBA00008718"/>
    </source>
</evidence>
<dbReference type="InterPro" id="IPR029397">
    <property type="entry name" value="Tube_Death"/>
</dbReference>
<dbReference type="EMBL" id="LR902088">
    <property type="protein sequence ID" value="CAD7249947.1"/>
    <property type="molecule type" value="Genomic_DNA"/>
</dbReference>
<dbReference type="Pfam" id="PF00069">
    <property type="entry name" value="Pkinase"/>
    <property type="match status" value="1"/>
</dbReference>
<keyword evidence="4" id="KW-0808">Transferase</keyword>
<feature type="domain" description="Protein kinase" evidence="12">
    <location>
        <begin position="210"/>
        <end position="486"/>
    </location>
</feature>
<dbReference type="EMBL" id="CAJPEV010002571">
    <property type="protein sequence ID" value="CAG0897354.1"/>
    <property type="molecule type" value="Genomic_DNA"/>
</dbReference>
<dbReference type="Gene3D" id="1.10.510.10">
    <property type="entry name" value="Transferase(Phosphotransferase) domain 1"/>
    <property type="match status" value="1"/>
</dbReference>
<dbReference type="SUPFAM" id="SSF56112">
    <property type="entry name" value="Protein kinase-like (PK-like)"/>
    <property type="match status" value="1"/>
</dbReference>
<keyword evidence="3 11" id="KW-0723">Serine/threonine-protein kinase</keyword>
<dbReference type="Pfam" id="PF14786">
    <property type="entry name" value="Death_2"/>
    <property type="match status" value="1"/>
</dbReference>
<dbReference type="AlphaFoldDB" id="A0A7R9A9H1"/>